<protein>
    <submittedName>
        <fullName evidence="1">Uncharacterized protein</fullName>
    </submittedName>
</protein>
<dbReference type="AlphaFoldDB" id="A0AA86SSC8"/>
<sequence>MASHPKSWSWRKETSRIQRDDLIMPKERSSRKYLDSFTIKGTNKPLCVTRVEKKGKIEIKQAIVTFGNCGLQILIEQREDESLKSPIRHKRGPFPRVNVLNKILVNRRQWKSRIGTWRLRRGQDPERERAPWRDFIVGSMCTIRVFIGGGKDC</sequence>
<evidence type="ECO:0000313" key="2">
    <source>
        <dbReference type="Proteomes" id="UP001189624"/>
    </source>
</evidence>
<evidence type="ECO:0000313" key="1">
    <source>
        <dbReference type="EMBL" id="CAJ1971728.1"/>
    </source>
</evidence>
<keyword evidence="2" id="KW-1185">Reference proteome</keyword>
<accession>A0AA86SSC8</accession>
<proteinExistence type="predicted"/>
<reference evidence="1" key="1">
    <citation type="submission" date="2023-10" db="EMBL/GenBank/DDBJ databases">
        <authorList>
            <person name="Domelevo Entfellner J.-B."/>
        </authorList>
    </citation>
    <scope>NUCLEOTIDE SEQUENCE</scope>
</reference>
<dbReference type="Gramene" id="rna-AYBTSS11_LOCUS23731">
    <property type="protein sequence ID" value="CAJ1971728.1"/>
    <property type="gene ID" value="gene-AYBTSS11_LOCUS23731"/>
</dbReference>
<dbReference type="Proteomes" id="UP001189624">
    <property type="component" value="Chromosome 8"/>
</dbReference>
<gene>
    <name evidence="1" type="ORF">AYBTSS11_LOCUS23731</name>
</gene>
<dbReference type="EMBL" id="OY731405">
    <property type="protein sequence ID" value="CAJ1971728.1"/>
    <property type="molecule type" value="Genomic_DNA"/>
</dbReference>
<organism evidence="1 2">
    <name type="scientific">Sphenostylis stenocarpa</name>
    <dbReference type="NCBI Taxonomy" id="92480"/>
    <lineage>
        <taxon>Eukaryota</taxon>
        <taxon>Viridiplantae</taxon>
        <taxon>Streptophyta</taxon>
        <taxon>Embryophyta</taxon>
        <taxon>Tracheophyta</taxon>
        <taxon>Spermatophyta</taxon>
        <taxon>Magnoliopsida</taxon>
        <taxon>eudicotyledons</taxon>
        <taxon>Gunneridae</taxon>
        <taxon>Pentapetalae</taxon>
        <taxon>rosids</taxon>
        <taxon>fabids</taxon>
        <taxon>Fabales</taxon>
        <taxon>Fabaceae</taxon>
        <taxon>Papilionoideae</taxon>
        <taxon>50 kb inversion clade</taxon>
        <taxon>NPAAA clade</taxon>
        <taxon>indigoferoid/millettioid clade</taxon>
        <taxon>Phaseoleae</taxon>
        <taxon>Sphenostylis</taxon>
    </lineage>
</organism>
<name>A0AA86SSC8_9FABA</name>